<dbReference type="SMART" id="SM00965">
    <property type="entry name" value="STN"/>
    <property type="match status" value="1"/>
</dbReference>
<dbReference type="InterPro" id="IPR013358">
    <property type="entry name" value="Pilus_biogenesis_MshL"/>
</dbReference>
<feature type="compositionally biased region" description="Low complexity" evidence="4">
    <location>
        <begin position="180"/>
        <end position="211"/>
    </location>
</feature>
<keyword evidence="2" id="KW-0472">Membrane</keyword>
<dbReference type="Pfam" id="PF07655">
    <property type="entry name" value="Secretin_N_2"/>
    <property type="match status" value="1"/>
</dbReference>
<gene>
    <name evidence="6" type="ORF">MNBD_GAMMA20-1548</name>
</gene>
<dbReference type="InterPro" id="IPR004846">
    <property type="entry name" value="T2SS/T3SS_dom"/>
</dbReference>
<sequence>MKQKQRTILNRVAVLVAVLVLGACANNPSRTGAVGEAIDRSLTASQAQNAALETVRVPPPAAVSAALLPPLNVQLSGLGQEPVQRRFDITVNRLLARTFFMSLVKDTPYNMVTPPDMEGRISLSLKNVTLDEVMATVREVYGYEYRRSAGGYEILTKALRSKIFKLDYLNVQRKGRSRVRVSSGQVSASSNRNRSSGTGSGSANNSSNAGRRQIEAVSGSEMDTRTQSDFWAELRDALEAIVGSEDGRKIVLNAHSGIIVVRARPGELRAVEQYLQDTQAVVQRQVILEAKILEVELKDGFQSGINWAAMGSNGTDGIAGGQFGGGRIFSDGRSNLASLSNVLNPSNPDAIGAAVASAFGGVFGMRLTSGNFTAFLEFLESQGDVHVLSSPRVSTVNNQKAVIKVGTDEFFVTDVNTNNQLYAGSSTSNQTFNVEFTPFFSGVALDVTPQIDDDGFVTLHIHPSVSNVQEKIKQIDFSDTDSLRVPMAVSTIRESDSIVRARSGQVVVIGGLMQNISRDNTASVPLLGDLPLVGRLFRHKQKSVVKSELVILLRPLVVDNGQVWDDELQRISERFGGLDALTQLNVQSGDSGH</sequence>
<dbReference type="PANTHER" id="PTHR30332">
    <property type="entry name" value="PROBABLE GENERAL SECRETION PATHWAY PROTEIN D"/>
    <property type="match status" value="1"/>
</dbReference>
<dbReference type="InterPro" id="IPR050810">
    <property type="entry name" value="Bact_Secretion_Sys_Channel"/>
</dbReference>
<evidence type="ECO:0000313" key="6">
    <source>
        <dbReference type="EMBL" id="VAX02463.1"/>
    </source>
</evidence>
<dbReference type="GO" id="GO:0009297">
    <property type="term" value="P:pilus assembly"/>
    <property type="evidence" value="ECO:0007669"/>
    <property type="project" value="InterPro"/>
</dbReference>
<dbReference type="InterPro" id="IPR001775">
    <property type="entry name" value="GspD/PilQ"/>
</dbReference>
<dbReference type="GO" id="GO:0009306">
    <property type="term" value="P:protein secretion"/>
    <property type="evidence" value="ECO:0007669"/>
    <property type="project" value="InterPro"/>
</dbReference>
<reference evidence="6" key="1">
    <citation type="submission" date="2018-06" db="EMBL/GenBank/DDBJ databases">
        <authorList>
            <person name="Zhirakovskaya E."/>
        </authorList>
    </citation>
    <scope>NUCLEOTIDE SEQUENCE</scope>
</reference>
<feature type="domain" description="Secretin/TonB short N-terminal" evidence="5">
    <location>
        <begin position="109"/>
        <end position="158"/>
    </location>
</feature>
<keyword evidence="3" id="KW-0998">Cell outer membrane</keyword>
<dbReference type="PANTHER" id="PTHR30332:SF17">
    <property type="entry name" value="TYPE IV PILIATION SYSTEM PROTEIN DR_0774-RELATED"/>
    <property type="match status" value="1"/>
</dbReference>
<dbReference type="GO" id="GO:0015627">
    <property type="term" value="C:type II protein secretion system complex"/>
    <property type="evidence" value="ECO:0007669"/>
    <property type="project" value="TreeGrafter"/>
</dbReference>
<dbReference type="GO" id="GO:0019867">
    <property type="term" value="C:outer membrane"/>
    <property type="evidence" value="ECO:0007669"/>
    <property type="project" value="InterPro"/>
</dbReference>
<dbReference type="PROSITE" id="PS51257">
    <property type="entry name" value="PROKAR_LIPOPROTEIN"/>
    <property type="match status" value="1"/>
</dbReference>
<accession>A0A3B1ARI5</accession>
<dbReference type="InterPro" id="IPR004845">
    <property type="entry name" value="T2SS_GspD_CS"/>
</dbReference>
<feature type="region of interest" description="Disordered" evidence="4">
    <location>
        <begin position="179"/>
        <end position="222"/>
    </location>
</feature>
<organism evidence="6">
    <name type="scientific">hydrothermal vent metagenome</name>
    <dbReference type="NCBI Taxonomy" id="652676"/>
    <lineage>
        <taxon>unclassified sequences</taxon>
        <taxon>metagenomes</taxon>
        <taxon>ecological metagenomes</taxon>
    </lineage>
</organism>
<dbReference type="Gene3D" id="3.30.1370.130">
    <property type="match status" value="1"/>
</dbReference>
<evidence type="ECO:0000256" key="1">
    <source>
        <dbReference type="ARBA" id="ARBA00022448"/>
    </source>
</evidence>
<dbReference type="EMBL" id="UOFU01000274">
    <property type="protein sequence ID" value="VAX02463.1"/>
    <property type="molecule type" value="Genomic_DNA"/>
</dbReference>
<evidence type="ECO:0000259" key="5">
    <source>
        <dbReference type="SMART" id="SM00965"/>
    </source>
</evidence>
<dbReference type="InterPro" id="IPR011514">
    <property type="entry name" value="Secretin_N_2"/>
</dbReference>
<evidence type="ECO:0000256" key="3">
    <source>
        <dbReference type="ARBA" id="ARBA00023237"/>
    </source>
</evidence>
<keyword evidence="1" id="KW-0813">Transport</keyword>
<dbReference type="Pfam" id="PF00263">
    <property type="entry name" value="Secretin"/>
    <property type="match status" value="1"/>
</dbReference>
<dbReference type="NCBIfam" id="TIGR02519">
    <property type="entry name" value="pilus_MshL"/>
    <property type="match status" value="1"/>
</dbReference>
<dbReference type="PROSITE" id="PS00875">
    <property type="entry name" value="T2SP_D"/>
    <property type="match status" value="1"/>
</dbReference>
<name>A0A3B1ARI5_9ZZZZ</name>
<protein>
    <submittedName>
        <fullName evidence="6">MSHA biogenesis protein MshL</fullName>
    </submittedName>
</protein>
<proteinExistence type="predicted"/>
<dbReference type="PRINTS" id="PR00811">
    <property type="entry name" value="BCTERIALGSPD"/>
</dbReference>
<evidence type="ECO:0000256" key="2">
    <source>
        <dbReference type="ARBA" id="ARBA00023136"/>
    </source>
</evidence>
<evidence type="ECO:0000256" key="4">
    <source>
        <dbReference type="SAM" id="MobiDB-lite"/>
    </source>
</evidence>
<dbReference type="InterPro" id="IPR011662">
    <property type="entry name" value="Secretin/TonB_short_N"/>
</dbReference>
<dbReference type="AlphaFoldDB" id="A0A3B1ARI5"/>